<keyword evidence="7" id="KW-1133">Transmembrane helix</keyword>
<dbReference type="AlphaFoldDB" id="A0A0M9CGY9"/>
<evidence type="ECO:0000256" key="2">
    <source>
        <dbReference type="ARBA" id="ARBA00022475"/>
    </source>
</evidence>
<dbReference type="Pfam" id="PF03279">
    <property type="entry name" value="Lip_A_acyltrans"/>
    <property type="match status" value="1"/>
</dbReference>
<evidence type="ECO:0000256" key="4">
    <source>
        <dbReference type="ARBA" id="ARBA00022679"/>
    </source>
</evidence>
<dbReference type="GO" id="GO:0016746">
    <property type="term" value="F:acyltransferase activity"/>
    <property type="evidence" value="ECO:0007669"/>
    <property type="project" value="UniProtKB-KW"/>
</dbReference>
<evidence type="ECO:0000313" key="9">
    <source>
        <dbReference type="Proteomes" id="UP000037716"/>
    </source>
</evidence>
<gene>
    <name evidence="8" type="ORF">I602_1776</name>
</gene>
<dbReference type="PATRIC" id="fig|1300348.6.peg.1775"/>
<evidence type="ECO:0000256" key="3">
    <source>
        <dbReference type="ARBA" id="ARBA00022519"/>
    </source>
</evidence>
<protein>
    <submittedName>
        <fullName evidence="8">Lipid A biosynthesis acyltransferase</fullName>
    </submittedName>
</protein>
<dbReference type="GO" id="GO:0009247">
    <property type="term" value="P:glycolipid biosynthetic process"/>
    <property type="evidence" value="ECO:0007669"/>
    <property type="project" value="UniProtKB-ARBA"/>
</dbReference>
<dbReference type="PANTHER" id="PTHR30606:SF10">
    <property type="entry name" value="PHOSPHATIDYLINOSITOL MANNOSIDE ACYLTRANSFERASE"/>
    <property type="match status" value="1"/>
</dbReference>
<dbReference type="STRING" id="1300348.I602_1776"/>
<organism evidence="8 9">
    <name type="scientific">Polaribacter dokdonensis DSW-5</name>
    <dbReference type="NCBI Taxonomy" id="1300348"/>
    <lineage>
        <taxon>Bacteria</taxon>
        <taxon>Pseudomonadati</taxon>
        <taxon>Bacteroidota</taxon>
        <taxon>Flavobacteriia</taxon>
        <taxon>Flavobacteriales</taxon>
        <taxon>Flavobacteriaceae</taxon>
    </lineage>
</organism>
<sequence>MRILHVISSIIFVFVYYIFSYRKKLVLDNLKLAFPDKKLKEILRIRKEFFKHFSDLFIETLKAISISEKEILRRYKYSNPELVNKYINQGRSIALVSAHQANWEWSVNSPLVLKTCVNGAYTKIGNRFFNKTVKASRERFGFKCYESTKTVKAIYSDFKNKIQGAYLLISDQSPQVEHTLYWKEFFGVKVPFHVGAETLSKKFNLVVINCATKRVKRGFYETTFELIAEHPNEFENYKITDKYISLTEQLVREQPEFYLWSHKRFKHKDKYEIWEKNKKVKLKNKVVK</sequence>
<evidence type="ECO:0000256" key="6">
    <source>
        <dbReference type="ARBA" id="ARBA00023315"/>
    </source>
</evidence>
<evidence type="ECO:0000256" key="7">
    <source>
        <dbReference type="SAM" id="Phobius"/>
    </source>
</evidence>
<keyword evidence="5 7" id="KW-0472">Membrane</keyword>
<proteinExistence type="predicted"/>
<comment type="caution">
    <text evidence="8">The sequence shown here is derived from an EMBL/GenBank/DDBJ whole genome shotgun (WGS) entry which is preliminary data.</text>
</comment>
<evidence type="ECO:0000256" key="1">
    <source>
        <dbReference type="ARBA" id="ARBA00004533"/>
    </source>
</evidence>
<keyword evidence="6 8" id="KW-0012">Acyltransferase</keyword>
<dbReference type="GO" id="GO:0005886">
    <property type="term" value="C:plasma membrane"/>
    <property type="evidence" value="ECO:0007669"/>
    <property type="project" value="UniProtKB-SubCell"/>
</dbReference>
<keyword evidence="3" id="KW-0997">Cell inner membrane</keyword>
<keyword evidence="4 8" id="KW-0808">Transferase</keyword>
<comment type="subcellular location">
    <subcellularLocation>
        <location evidence="1">Cell inner membrane</location>
    </subcellularLocation>
</comment>
<evidence type="ECO:0000256" key="5">
    <source>
        <dbReference type="ARBA" id="ARBA00023136"/>
    </source>
</evidence>
<dbReference type="Proteomes" id="UP000037716">
    <property type="component" value="Unassembled WGS sequence"/>
</dbReference>
<keyword evidence="2" id="KW-1003">Cell membrane</keyword>
<dbReference type="EMBL" id="LGBR01000001">
    <property type="protein sequence ID" value="KOY52216.1"/>
    <property type="molecule type" value="Genomic_DNA"/>
</dbReference>
<dbReference type="CDD" id="cd07984">
    <property type="entry name" value="LPLAT_LABLAT-like"/>
    <property type="match status" value="1"/>
</dbReference>
<accession>A0A0M9CGY9</accession>
<name>A0A0M9CGY9_9FLAO</name>
<dbReference type="PANTHER" id="PTHR30606">
    <property type="entry name" value="LIPID A BIOSYNTHESIS LAUROYL ACYLTRANSFERASE"/>
    <property type="match status" value="1"/>
</dbReference>
<keyword evidence="7" id="KW-0812">Transmembrane</keyword>
<reference evidence="8 9" key="1">
    <citation type="submission" date="2015-07" db="EMBL/GenBank/DDBJ databases">
        <title>Genome of Polaribacter dokdonenesis DSW-5, isolated from seawater off Dokdo in Korea.</title>
        <authorList>
            <person name="Yoon K."/>
            <person name="Song J.Y."/>
            <person name="Kim J.F."/>
        </authorList>
    </citation>
    <scope>NUCLEOTIDE SEQUENCE [LARGE SCALE GENOMIC DNA]</scope>
    <source>
        <strain evidence="8 9">DSW-5</strain>
    </source>
</reference>
<dbReference type="InterPro" id="IPR004960">
    <property type="entry name" value="LipA_acyltrans"/>
</dbReference>
<feature type="transmembrane region" description="Helical" evidence="7">
    <location>
        <begin position="6"/>
        <end position="22"/>
    </location>
</feature>
<evidence type="ECO:0000313" key="8">
    <source>
        <dbReference type="EMBL" id="KOY52216.1"/>
    </source>
</evidence>